<accession>A0ABN1VL13</accession>
<proteinExistence type="predicted"/>
<dbReference type="InterPro" id="IPR036249">
    <property type="entry name" value="Thioredoxin-like_sf"/>
</dbReference>
<dbReference type="Gene3D" id="3.40.30.10">
    <property type="entry name" value="Glutaredoxin"/>
    <property type="match status" value="1"/>
</dbReference>
<dbReference type="PROSITE" id="PS51352">
    <property type="entry name" value="THIOREDOXIN_2"/>
    <property type="match status" value="1"/>
</dbReference>
<evidence type="ECO:0000313" key="3">
    <source>
        <dbReference type="EMBL" id="GAA1215761.1"/>
    </source>
</evidence>
<organism evidence="3 4">
    <name type="scientific">Rhodoglobus aureus</name>
    <dbReference type="NCBI Taxonomy" id="191497"/>
    <lineage>
        <taxon>Bacteria</taxon>
        <taxon>Bacillati</taxon>
        <taxon>Actinomycetota</taxon>
        <taxon>Actinomycetes</taxon>
        <taxon>Micrococcales</taxon>
        <taxon>Microbacteriaceae</taxon>
        <taxon>Rhodoglobus</taxon>
    </lineage>
</organism>
<evidence type="ECO:0000259" key="2">
    <source>
        <dbReference type="PROSITE" id="PS51352"/>
    </source>
</evidence>
<feature type="domain" description="Thioredoxin" evidence="2">
    <location>
        <begin position="2"/>
        <end position="126"/>
    </location>
</feature>
<keyword evidence="4" id="KW-1185">Reference proteome</keyword>
<evidence type="ECO:0000313" key="4">
    <source>
        <dbReference type="Proteomes" id="UP001500943"/>
    </source>
</evidence>
<dbReference type="CDD" id="cd02947">
    <property type="entry name" value="TRX_family"/>
    <property type="match status" value="1"/>
</dbReference>
<evidence type="ECO:0000256" key="1">
    <source>
        <dbReference type="SAM" id="MobiDB-lite"/>
    </source>
</evidence>
<protein>
    <recommendedName>
        <fullName evidence="2">Thioredoxin domain-containing protein</fullName>
    </recommendedName>
</protein>
<dbReference type="EMBL" id="BAAAKW010000026">
    <property type="protein sequence ID" value="GAA1215761.1"/>
    <property type="molecule type" value="Genomic_DNA"/>
</dbReference>
<comment type="caution">
    <text evidence="3">The sequence shown here is derived from an EMBL/GenBank/DDBJ whole genome shotgun (WGS) entry which is preliminary data.</text>
</comment>
<reference evidence="3 4" key="1">
    <citation type="journal article" date="2019" name="Int. J. Syst. Evol. Microbiol.">
        <title>The Global Catalogue of Microorganisms (GCM) 10K type strain sequencing project: providing services to taxonomists for standard genome sequencing and annotation.</title>
        <authorList>
            <consortium name="The Broad Institute Genomics Platform"/>
            <consortium name="The Broad Institute Genome Sequencing Center for Infectious Disease"/>
            <person name="Wu L."/>
            <person name="Ma J."/>
        </authorList>
    </citation>
    <scope>NUCLEOTIDE SEQUENCE [LARGE SCALE GENOMIC DNA]</scope>
    <source>
        <strain evidence="3 4">JCM 12762</strain>
    </source>
</reference>
<dbReference type="RefSeq" id="WP_343924425.1">
    <property type="nucleotide sequence ID" value="NZ_BAAAKW010000026.1"/>
</dbReference>
<dbReference type="Pfam" id="PF00085">
    <property type="entry name" value="Thioredoxin"/>
    <property type="match status" value="1"/>
</dbReference>
<feature type="region of interest" description="Disordered" evidence="1">
    <location>
        <begin position="1"/>
        <end position="34"/>
    </location>
</feature>
<name>A0ABN1VL13_9MICO</name>
<gene>
    <name evidence="3" type="ORF">GCM10009655_13820</name>
</gene>
<dbReference type="Proteomes" id="UP001500943">
    <property type="component" value="Unassembled WGS sequence"/>
</dbReference>
<sequence>MTNETISKPDAQAAQPRDAQHDAGSQAVVSNDQSAVEESRPTVLFFSSAFCDPCATARNTLEQVSKLVTRVDYAELDVARHSDEAERAGIVSTPTIVIVSANGDEVFRAQGAPTVNQMLVALAKAM</sequence>
<dbReference type="InterPro" id="IPR013766">
    <property type="entry name" value="Thioredoxin_domain"/>
</dbReference>
<dbReference type="SUPFAM" id="SSF52833">
    <property type="entry name" value="Thioredoxin-like"/>
    <property type="match status" value="1"/>
</dbReference>